<feature type="region of interest" description="Disordered" evidence="3">
    <location>
        <begin position="64"/>
        <end position="83"/>
    </location>
</feature>
<dbReference type="PANTHER" id="PTHR21512">
    <property type="entry name" value="TRAFFICKING PROTEIN PARTICLE COMPLEX SUBUNIT 9"/>
    <property type="match status" value="1"/>
</dbReference>
<gene>
    <name evidence="7" type="ORF">VP01_2524g2</name>
</gene>
<feature type="domain" description="Trs120/TRAPPC9 TPR region" evidence="5">
    <location>
        <begin position="446"/>
        <end position="654"/>
    </location>
</feature>
<name>A0A0L6V5K9_9BASI</name>
<evidence type="ECO:0000259" key="6">
    <source>
        <dbReference type="Pfam" id="PF26254"/>
    </source>
</evidence>
<dbReference type="InterPro" id="IPR013935">
    <property type="entry name" value="Trs120_TRAPPC9"/>
</dbReference>
<dbReference type="GO" id="GO:0005802">
    <property type="term" value="C:trans-Golgi network"/>
    <property type="evidence" value="ECO:0007669"/>
    <property type="project" value="TreeGrafter"/>
</dbReference>
<dbReference type="PANTHER" id="PTHR21512:SF5">
    <property type="entry name" value="TRAFFICKING PROTEIN PARTICLE COMPLEX SUBUNIT 9"/>
    <property type="match status" value="1"/>
</dbReference>
<reference evidence="7 8" key="1">
    <citation type="submission" date="2015-08" db="EMBL/GenBank/DDBJ databases">
        <title>Next Generation Sequencing and Analysis of the Genome of Puccinia sorghi L Schw, the Causal Agent of Maize Common Rust.</title>
        <authorList>
            <person name="Rochi L."/>
            <person name="Burguener G."/>
            <person name="Darino M."/>
            <person name="Turjanski A."/>
            <person name="Kreff E."/>
            <person name="Dieguez M.J."/>
            <person name="Sacco F."/>
        </authorList>
    </citation>
    <scope>NUCLEOTIDE SEQUENCE [LARGE SCALE GENOMIC DNA]</scope>
    <source>
        <strain evidence="7 8">RO10H11247</strain>
    </source>
</reference>
<dbReference type="InterPro" id="IPR058565">
    <property type="entry name" value="Ig_TRAPPC9_Trs120_1st"/>
</dbReference>
<dbReference type="OrthoDB" id="27962at2759"/>
<comment type="caution">
    <text evidence="7">The sequence shown here is derived from an EMBL/GenBank/DDBJ whole genome shotgun (WGS) entry which is preliminary data.</text>
</comment>
<proteinExistence type="predicted"/>
<evidence type="ECO:0000256" key="1">
    <source>
        <dbReference type="ARBA" id="ARBA00004555"/>
    </source>
</evidence>
<sequence>MSMSLDPEQNHHYTSKTIHQHPSIIELATPTILLVPIQPISLEAFNKIVQRFKQFSTFPVSEISSATNPAQSPPPSPSLDISSHHQFTQPHLLLNFNSTYFFSPSLAYHRFLHTFQPHRKPFGIIGIVDCSHWGPSSDHQPTNHSPSKNSRFGTLNDALRSFELLLATHHPRTPVARCFGFHPTDHQKDNVEGLVLIPHVGDQTFYIQRLITEFASDLMRSFQHLSAVLQSTSSLETPRQTHNPALFDSIPILPPLHLIPNPTPFISPDQALTGNSALSPKLTAPKARQPAAYMLSDMKLSSVPSSPRSNRPEESKHSPSLPAAINNRLQNSDNRITTSFSPLPIDSRVRKKHMGRIRKVEADLELLAAKPINALQIYHEAIVHLKSASDYVWWAAALEGLAVSRMLSLLAGLASENSMQEILDDLEQAIVNYSKSLSRSFDGTLINGNSESVEPLVFVESVLRLLDFKLEFVKLRDSHLDRTDGELLRILLGNHLGRRRKPSDIKQSSLEARLDINRIGSMVELAVDGLRFAEDRIRALSKLVGAFEAIGFMRKAAWFKRELVGVVVEQIGKFRGSIPLHGRQELVNLIGEVCRSFRVPIDELAHQPVVIDYRPGGIEQAQSGWKELQLGVLMDAIIVCNQLEENLSELKFRLKLNGFLDHHETHDLEIKYDDRRINWLFKSLSHPSLNYWGPRQIILTLELVPLSDRHALIPYYKRQLLETISQKLNPGRIHVPLPTFYYNHNHTPTGIGKDKAMPLKMVRDEPINVLVTLQNPMSIDLEIVMICLSTIGVPFETVRTQTVIKSQTVKTIALTGVPLSSGTLKIKGCHIQLIGCAEPQEFILPIGKPKWKKTEEEELLSCEVVEGLPFLRVASNCEQLATGGGVMVYDGEV</sequence>
<dbReference type="Pfam" id="PF26254">
    <property type="entry name" value="Ig_TRAPPC9-Trs120_1st"/>
    <property type="match status" value="1"/>
</dbReference>
<dbReference type="EMBL" id="LAVV01007419">
    <property type="protein sequence ID" value="KNZ55999.1"/>
    <property type="molecule type" value="Genomic_DNA"/>
</dbReference>
<keyword evidence="8" id="KW-1185">Reference proteome</keyword>
<dbReference type="AlphaFoldDB" id="A0A0L6V5K9"/>
<accession>A0A0L6V5K9</accession>
<evidence type="ECO:0000259" key="4">
    <source>
        <dbReference type="Pfam" id="PF08626"/>
    </source>
</evidence>
<comment type="subcellular location">
    <subcellularLocation>
        <location evidence="1">Golgi apparatus</location>
    </subcellularLocation>
</comment>
<dbReference type="InterPro" id="IPR058564">
    <property type="entry name" value="TPR_TRAPPC9_Trs120"/>
</dbReference>
<evidence type="ECO:0000256" key="2">
    <source>
        <dbReference type="ARBA" id="ARBA00023034"/>
    </source>
</evidence>
<feature type="domain" description="Trs120/TRAPPC9 first Ig-like" evidence="6">
    <location>
        <begin position="759"/>
        <end position="856"/>
    </location>
</feature>
<evidence type="ECO:0000259" key="5">
    <source>
        <dbReference type="Pfam" id="PF26251"/>
    </source>
</evidence>
<evidence type="ECO:0000313" key="7">
    <source>
        <dbReference type="EMBL" id="KNZ55999.1"/>
    </source>
</evidence>
<evidence type="ECO:0000313" key="8">
    <source>
        <dbReference type="Proteomes" id="UP000037035"/>
    </source>
</evidence>
<dbReference type="Pfam" id="PF26251">
    <property type="entry name" value="TPR_TRAPPC9-Trs120"/>
    <property type="match status" value="1"/>
</dbReference>
<dbReference type="STRING" id="27349.A0A0L6V5K9"/>
<dbReference type="VEuPathDB" id="FungiDB:VP01_2524g2"/>
<dbReference type="InterPro" id="IPR058563">
    <property type="entry name" value="Trs120_TRAPPC9_N"/>
</dbReference>
<organism evidence="7 8">
    <name type="scientific">Puccinia sorghi</name>
    <dbReference type="NCBI Taxonomy" id="27349"/>
    <lineage>
        <taxon>Eukaryota</taxon>
        <taxon>Fungi</taxon>
        <taxon>Dikarya</taxon>
        <taxon>Basidiomycota</taxon>
        <taxon>Pucciniomycotina</taxon>
        <taxon>Pucciniomycetes</taxon>
        <taxon>Pucciniales</taxon>
        <taxon>Pucciniaceae</taxon>
        <taxon>Puccinia</taxon>
    </lineage>
</organism>
<dbReference type="Pfam" id="PF08626">
    <property type="entry name" value="TRAPPC9-Trs120"/>
    <property type="match status" value="1"/>
</dbReference>
<feature type="domain" description="Trs120/TRAPPC9 N-terminal" evidence="4">
    <location>
        <begin position="31"/>
        <end position="410"/>
    </location>
</feature>
<dbReference type="Proteomes" id="UP000037035">
    <property type="component" value="Unassembled WGS sequence"/>
</dbReference>
<evidence type="ECO:0000256" key="3">
    <source>
        <dbReference type="SAM" id="MobiDB-lite"/>
    </source>
</evidence>
<keyword evidence="2" id="KW-0333">Golgi apparatus</keyword>
<feature type="region of interest" description="Disordered" evidence="3">
    <location>
        <begin position="300"/>
        <end position="325"/>
    </location>
</feature>
<protein>
    <submittedName>
        <fullName evidence="7">Uncharacterized protein</fullName>
    </submittedName>
</protein>